<dbReference type="Pfam" id="PF04082">
    <property type="entry name" value="Fungal_trans"/>
    <property type="match status" value="1"/>
</dbReference>
<feature type="compositionally biased region" description="Low complexity" evidence="4">
    <location>
        <begin position="635"/>
        <end position="647"/>
    </location>
</feature>
<dbReference type="Proteomes" id="UP000184330">
    <property type="component" value="Unassembled WGS sequence"/>
</dbReference>
<evidence type="ECO:0000256" key="1">
    <source>
        <dbReference type="ARBA" id="ARBA00004123"/>
    </source>
</evidence>
<dbReference type="Gene3D" id="4.10.240.10">
    <property type="entry name" value="Zn(2)-C6 fungal-type DNA-binding domain"/>
    <property type="match status" value="1"/>
</dbReference>
<dbReference type="GO" id="GO:0000981">
    <property type="term" value="F:DNA-binding transcription factor activity, RNA polymerase II-specific"/>
    <property type="evidence" value="ECO:0007669"/>
    <property type="project" value="InterPro"/>
</dbReference>
<feature type="domain" description="Zn(2)-C6 fungal-type" evidence="5">
    <location>
        <begin position="13"/>
        <end position="47"/>
    </location>
</feature>
<feature type="compositionally biased region" description="Polar residues" evidence="4">
    <location>
        <begin position="158"/>
        <end position="176"/>
    </location>
</feature>
<gene>
    <name evidence="6" type="ORF">PAC_08089</name>
</gene>
<dbReference type="PROSITE" id="PS50048">
    <property type="entry name" value="ZN2_CY6_FUNGAL_2"/>
    <property type="match status" value="1"/>
</dbReference>
<dbReference type="STRING" id="576137.A0A1L7WZK9"/>
<dbReference type="SUPFAM" id="SSF57701">
    <property type="entry name" value="Zn2/Cys6 DNA-binding domain"/>
    <property type="match status" value="1"/>
</dbReference>
<feature type="compositionally biased region" description="Low complexity" evidence="4">
    <location>
        <begin position="751"/>
        <end position="762"/>
    </location>
</feature>
<evidence type="ECO:0000313" key="6">
    <source>
        <dbReference type="EMBL" id="CZR58198.1"/>
    </source>
</evidence>
<organism evidence="6 7">
    <name type="scientific">Phialocephala subalpina</name>
    <dbReference type="NCBI Taxonomy" id="576137"/>
    <lineage>
        <taxon>Eukaryota</taxon>
        <taxon>Fungi</taxon>
        <taxon>Dikarya</taxon>
        <taxon>Ascomycota</taxon>
        <taxon>Pezizomycotina</taxon>
        <taxon>Leotiomycetes</taxon>
        <taxon>Helotiales</taxon>
        <taxon>Mollisiaceae</taxon>
        <taxon>Phialocephala</taxon>
        <taxon>Phialocephala fortinii species complex</taxon>
    </lineage>
</organism>
<proteinExistence type="predicted"/>
<dbReference type="SMART" id="SM00066">
    <property type="entry name" value="GAL4"/>
    <property type="match status" value="1"/>
</dbReference>
<dbReference type="GO" id="GO:0005634">
    <property type="term" value="C:nucleus"/>
    <property type="evidence" value="ECO:0007669"/>
    <property type="project" value="UniProtKB-SubCell"/>
</dbReference>
<feature type="region of interest" description="Disordered" evidence="4">
    <location>
        <begin position="65"/>
        <end position="96"/>
    </location>
</feature>
<evidence type="ECO:0000256" key="2">
    <source>
        <dbReference type="ARBA" id="ARBA00022723"/>
    </source>
</evidence>
<evidence type="ECO:0000256" key="4">
    <source>
        <dbReference type="SAM" id="MobiDB-lite"/>
    </source>
</evidence>
<feature type="region of interest" description="Disordered" evidence="4">
    <location>
        <begin position="145"/>
        <end position="176"/>
    </location>
</feature>
<evidence type="ECO:0000256" key="3">
    <source>
        <dbReference type="ARBA" id="ARBA00023242"/>
    </source>
</evidence>
<dbReference type="AlphaFoldDB" id="A0A1L7WZK9"/>
<feature type="region of interest" description="Disordered" evidence="4">
    <location>
        <begin position="710"/>
        <end position="782"/>
    </location>
</feature>
<keyword evidence="2" id="KW-0479">Metal-binding</keyword>
<reference evidence="6 7" key="1">
    <citation type="submission" date="2016-03" db="EMBL/GenBank/DDBJ databases">
        <authorList>
            <person name="Ploux O."/>
        </authorList>
    </citation>
    <scope>NUCLEOTIDE SEQUENCE [LARGE SCALE GENOMIC DNA]</scope>
    <source>
        <strain evidence="6 7">UAMH 11012</strain>
    </source>
</reference>
<dbReference type="InterPro" id="IPR050613">
    <property type="entry name" value="Sec_Metabolite_Reg"/>
</dbReference>
<evidence type="ECO:0000259" key="5">
    <source>
        <dbReference type="PROSITE" id="PS50048"/>
    </source>
</evidence>
<dbReference type="SMART" id="SM00906">
    <property type="entry name" value="Fungal_trans"/>
    <property type="match status" value="1"/>
</dbReference>
<dbReference type="GO" id="GO:0008270">
    <property type="term" value="F:zinc ion binding"/>
    <property type="evidence" value="ECO:0007669"/>
    <property type="project" value="InterPro"/>
</dbReference>
<dbReference type="PANTHER" id="PTHR31001">
    <property type="entry name" value="UNCHARACTERIZED TRANSCRIPTIONAL REGULATORY PROTEIN"/>
    <property type="match status" value="1"/>
</dbReference>
<keyword evidence="3" id="KW-0539">Nucleus</keyword>
<dbReference type="CDD" id="cd00067">
    <property type="entry name" value="GAL4"/>
    <property type="match status" value="1"/>
</dbReference>
<name>A0A1L7WZK9_9HELO</name>
<dbReference type="InterPro" id="IPR036864">
    <property type="entry name" value="Zn2-C6_fun-type_DNA-bd_sf"/>
</dbReference>
<dbReference type="PROSITE" id="PS00463">
    <property type="entry name" value="ZN2_CY6_FUNGAL_1"/>
    <property type="match status" value="1"/>
</dbReference>
<feature type="compositionally biased region" description="Basic and acidic residues" evidence="4">
    <location>
        <begin position="724"/>
        <end position="735"/>
    </location>
</feature>
<dbReference type="GO" id="GO:0006351">
    <property type="term" value="P:DNA-templated transcription"/>
    <property type="evidence" value="ECO:0007669"/>
    <property type="project" value="InterPro"/>
</dbReference>
<dbReference type="OrthoDB" id="3989227at2759"/>
<sequence length="951" mass="104861">MSSQTRRDRPSRTCRQCKRRKVRCDRMVTLTRPTCAQCLKVSIQCSYDDDDLRPRERNYEFIDETSRTAEASAGTSRELSEEAPNGNGIIGHLSQQPGGRLRYVEPTFWAFDEDEARLPLFICPPDKPQPDALNSLLSSMNRYDIQSTPEDKDDDLEQPQSPGTSTVSGTINPNNTRTSIPFRLMGDFTSPAPAWNPSLLSTSRLQRRSTNPLTLLPPKPLCDRLFAFYLEGYHYILPMIHAPSFKTEYASIWSQQTPVQKNMPFISLLLSLLFAGAAACPNRDMLADLIAPDETPESLATSIREKGLHALQQANFPRTPTIETLTSYIILQVTWMKEEEPLTTCAFVGLAYRVAQMLGLHHDPSRFSSLSKVVQETRRRLWWIIVIVDVSVGVAAGLPPMIDLGSCDVRGVSEGSEELFDVPQKNLGPDKEISATGILIAGKIRDILVTRHVLSKIYGQHALSLQDIDIRAKCRNLTSELLAKINIIPKTPLVRVDTIPVPHEMASEQSSRNIKAYTRLFLSAMIDKKWFLACHPVLKSAVSESWRELYPQSLEHCRDFLYKVAQLSCFEEFRLFQWAWPGAHQPLIALITLLHSLIHAPNSPLAPSFRHALDTVFALCGPYFNGGIVASTGSQSSPSSFGNNQNQTSIRQRPLTEGGQECWTLLWGMRARAWTIVGLDPEVIWTRELALEVLYNLYNQEHWDEGLTLAQASPFPDNSPTESRQARDQDRDRSHSSQAQTNVSGAPTPAQSSQVQSQLVMSGTDPHTTMSSSMNLNASLPPQPQQMHMFAAALSDPSLFNATTGPAGDAMTGMGVGVGGAGGMDRMGDELGDPNMPTPNVDLMFWDQMLDEGLYGQNGGGMYTTPFEGAGGTGTGNYGRSGSGMERNIDFTGSEGAGWMYGATSGRRTSTMEGNIDFAGGRGMEIFGASGPGTNIGSRRVSMMDGNVDFQ</sequence>
<protein>
    <recommendedName>
        <fullName evidence="5">Zn(2)-C6 fungal-type domain-containing protein</fullName>
    </recommendedName>
</protein>
<dbReference type="Pfam" id="PF00172">
    <property type="entry name" value="Zn_clus"/>
    <property type="match status" value="1"/>
</dbReference>
<dbReference type="InterPro" id="IPR007219">
    <property type="entry name" value="XnlR_reg_dom"/>
</dbReference>
<dbReference type="EMBL" id="FJOG01000011">
    <property type="protein sequence ID" value="CZR58198.1"/>
    <property type="molecule type" value="Genomic_DNA"/>
</dbReference>
<feature type="compositionally biased region" description="Polar residues" evidence="4">
    <location>
        <begin position="765"/>
        <end position="780"/>
    </location>
</feature>
<comment type="subcellular location">
    <subcellularLocation>
        <location evidence="1">Nucleus</location>
    </subcellularLocation>
</comment>
<dbReference type="GO" id="GO:0003677">
    <property type="term" value="F:DNA binding"/>
    <property type="evidence" value="ECO:0007669"/>
    <property type="project" value="InterPro"/>
</dbReference>
<accession>A0A1L7WZK9</accession>
<feature type="region of interest" description="Disordered" evidence="4">
    <location>
        <begin position="635"/>
        <end position="654"/>
    </location>
</feature>
<dbReference type="InterPro" id="IPR001138">
    <property type="entry name" value="Zn2Cys6_DnaBD"/>
</dbReference>
<evidence type="ECO:0000313" key="7">
    <source>
        <dbReference type="Proteomes" id="UP000184330"/>
    </source>
</evidence>
<keyword evidence="7" id="KW-1185">Reference proteome</keyword>
<dbReference type="PANTHER" id="PTHR31001:SF40">
    <property type="entry name" value="ZN(II)2CYS6 TRANSCRIPTION FACTOR (EUROFUNG)"/>
    <property type="match status" value="1"/>
</dbReference>
<dbReference type="CDD" id="cd12148">
    <property type="entry name" value="fungal_TF_MHR"/>
    <property type="match status" value="1"/>
</dbReference>